<comment type="caution">
    <text evidence="6">The sequence shown here is derived from an EMBL/GenBank/DDBJ whole genome shotgun (WGS) entry which is preliminary data.</text>
</comment>
<gene>
    <name evidence="6" type="ORF">FRY74_09885</name>
</gene>
<dbReference type="SUPFAM" id="SSF49464">
    <property type="entry name" value="Carboxypeptidase regulatory domain-like"/>
    <property type="match status" value="1"/>
</dbReference>
<dbReference type="SUPFAM" id="SSF56935">
    <property type="entry name" value="Porins"/>
    <property type="match status" value="1"/>
</dbReference>
<keyword evidence="3" id="KW-0998">Cell outer membrane</keyword>
<dbReference type="Proteomes" id="UP000321721">
    <property type="component" value="Unassembled WGS sequence"/>
</dbReference>
<proteinExistence type="predicted"/>
<keyword evidence="2" id="KW-0472">Membrane</keyword>
<dbReference type="InterPro" id="IPR036942">
    <property type="entry name" value="Beta-barrel_TonB_sf"/>
</dbReference>
<evidence type="ECO:0000313" key="6">
    <source>
        <dbReference type="EMBL" id="TXB64752.1"/>
    </source>
</evidence>
<feature type="chain" id="PRO_5023039618" evidence="4">
    <location>
        <begin position="31"/>
        <end position="960"/>
    </location>
</feature>
<dbReference type="AlphaFoldDB" id="A0A5C6RTS7"/>
<dbReference type="EMBL" id="VOOS01000004">
    <property type="protein sequence ID" value="TXB64752.1"/>
    <property type="molecule type" value="Genomic_DNA"/>
</dbReference>
<dbReference type="GO" id="GO:0009279">
    <property type="term" value="C:cell outer membrane"/>
    <property type="evidence" value="ECO:0007669"/>
    <property type="project" value="UniProtKB-SubCell"/>
</dbReference>
<comment type="subcellular location">
    <subcellularLocation>
        <location evidence="1">Cell outer membrane</location>
    </subcellularLocation>
</comment>
<keyword evidence="6" id="KW-0675">Receptor</keyword>
<keyword evidence="4" id="KW-0732">Signal</keyword>
<evidence type="ECO:0000256" key="3">
    <source>
        <dbReference type="ARBA" id="ARBA00023237"/>
    </source>
</evidence>
<dbReference type="PANTHER" id="PTHR40980:SF5">
    <property type="entry name" value="TONB-DEPENDENT RECEPTOR"/>
    <property type="match status" value="1"/>
</dbReference>
<dbReference type="Gene3D" id="2.170.130.10">
    <property type="entry name" value="TonB-dependent receptor, plug domain"/>
    <property type="match status" value="1"/>
</dbReference>
<organism evidence="6 7">
    <name type="scientific">Vicingus serpentipes</name>
    <dbReference type="NCBI Taxonomy" id="1926625"/>
    <lineage>
        <taxon>Bacteria</taxon>
        <taxon>Pseudomonadati</taxon>
        <taxon>Bacteroidota</taxon>
        <taxon>Flavobacteriia</taxon>
        <taxon>Flavobacteriales</taxon>
        <taxon>Vicingaceae</taxon>
        <taxon>Vicingus</taxon>
    </lineage>
</organism>
<reference evidence="6 7" key="1">
    <citation type="submission" date="2019-08" db="EMBL/GenBank/DDBJ databases">
        <title>Genome of Vicingus serpentipes NCIMB 15042.</title>
        <authorList>
            <person name="Bowman J.P."/>
        </authorList>
    </citation>
    <scope>NUCLEOTIDE SEQUENCE [LARGE SCALE GENOMIC DNA]</scope>
    <source>
        <strain evidence="6 7">NCIMB 15042</strain>
    </source>
</reference>
<dbReference type="InterPro" id="IPR037066">
    <property type="entry name" value="Plug_dom_sf"/>
</dbReference>
<dbReference type="InterPro" id="IPR012910">
    <property type="entry name" value="Plug_dom"/>
</dbReference>
<sequence>MKHCGNFYFKRFMKNILAVTLTVLSFGVFAQTGKIRGTVIEDATGLPLIGCSVIIEGTTTGGITDFDGNYTISVAPGTYTVVSSYVSFATQKVSDVVVKDGGVTIVPLRMKDQSITGETFELTAKQVRNNEAAISTIKRKSVNLIDGISAQTFAKTGDNSAAGALKRVTGVSIQGGKNVYVRGLGDRYTKTILNGITIPGLDPDRNSVQVDIFPTSVVDNIVVYKTFSPDLPGDFTGGMVDIVTKDFPESKFFSISTSFSYNPNMHFKSDFLSYNGYTSDLWADGAGWRVNPINPKSEIPRPLISQQNDISVQKATRAFDRDMSAIEANSLLNQRYNITYGNQFDGEKNTIGFVASLGYSMQYTFYDDFEFNTFQNSDTTSKFNLELVEQNNGSVGKQEVLWNGLLSTSLKREKSKYSLTLFHTQNGIKTATRLLQENTDFSDNNVTLDKTNLYYNQRSISNILLSSKHQFNKKLELKTAISPSLALNKEPDLRQTIYVISDAGEYTLAYGEGALVNRAYRNLEEINLNAKADLKWDFNQWSEMKSTLKTGVNYVFKERSFDVVEYNFRNIGQPEYSGNPDQLFTSEYLFSAANSPVTGEGIYAIGQVDSSNIYVAGQTVLAGYIMNELPIDSSFKVIYGARVEKAEMKYTGQRQTVIDPNEDVYKDRVVLDELDFLPAVSMVYAVAKDINIRGNFSRTLARPSFKEKSGAQIYDAVTQITFIGNLDLVQTHINNYDLRFEKYMGSTDIVSVSGFYKTFTNPIEVVSYNATSADNITPRNVDKATVLGVEFEVKKNLEFISEKLKNISIGSNVTFAKSEVEMSDIEFQSRTLEARDGQTVEKTRDFQGQAPFLINSFLGYTNRDKGIDATLSYNVQGKSLAIVGIGRIPDVYDKAFHDLTIKLSKSLGGEIKRHKISFNVRNVLNQKRQRIYSSFNANDEIFSSYSEGRFFGVGYSYTFK</sequence>
<dbReference type="PANTHER" id="PTHR40980">
    <property type="entry name" value="PLUG DOMAIN-CONTAINING PROTEIN"/>
    <property type="match status" value="1"/>
</dbReference>
<feature type="domain" description="TonB-dependent receptor plug" evidence="5">
    <location>
        <begin position="143"/>
        <end position="233"/>
    </location>
</feature>
<evidence type="ECO:0000259" key="5">
    <source>
        <dbReference type="Pfam" id="PF07715"/>
    </source>
</evidence>
<evidence type="ECO:0000256" key="2">
    <source>
        <dbReference type="ARBA" id="ARBA00023136"/>
    </source>
</evidence>
<name>A0A5C6RTS7_9FLAO</name>
<dbReference type="Pfam" id="PF13715">
    <property type="entry name" value="CarbopepD_reg_2"/>
    <property type="match status" value="1"/>
</dbReference>
<accession>A0A5C6RTS7</accession>
<feature type="signal peptide" evidence="4">
    <location>
        <begin position="1"/>
        <end position="30"/>
    </location>
</feature>
<protein>
    <submittedName>
        <fullName evidence="6">TonB-dependent receptor</fullName>
    </submittedName>
</protein>
<dbReference type="Gene3D" id="2.60.40.1120">
    <property type="entry name" value="Carboxypeptidase-like, regulatory domain"/>
    <property type="match status" value="1"/>
</dbReference>
<dbReference type="Gene3D" id="2.40.170.20">
    <property type="entry name" value="TonB-dependent receptor, beta-barrel domain"/>
    <property type="match status" value="1"/>
</dbReference>
<keyword evidence="7" id="KW-1185">Reference proteome</keyword>
<dbReference type="InterPro" id="IPR008969">
    <property type="entry name" value="CarboxyPept-like_regulatory"/>
</dbReference>
<dbReference type="OrthoDB" id="9768470at2"/>
<evidence type="ECO:0000313" key="7">
    <source>
        <dbReference type="Proteomes" id="UP000321721"/>
    </source>
</evidence>
<evidence type="ECO:0000256" key="1">
    <source>
        <dbReference type="ARBA" id="ARBA00004442"/>
    </source>
</evidence>
<dbReference type="Pfam" id="PF07715">
    <property type="entry name" value="Plug"/>
    <property type="match status" value="1"/>
</dbReference>
<evidence type="ECO:0000256" key="4">
    <source>
        <dbReference type="SAM" id="SignalP"/>
    </source>
</evidence>